<name>A0ABW3KHS7_9GAMM</name>
<dbReference type="InterPro" id="IPR000182">
    <property type="entry name" value="GNAT_dom"/>
</dbReference>
<dbReference type="EMBL" id="JBHTJS010000040">
    <property type="protein sequence ID" value="MFD1008703.1"/>
    <property type="molecule type" value="Genomic_DNA"/>
</dbReference>
<dbReference type="SUPFAM" id="SSF55729">
    <property type="entry name" value="Acyl-CoA N-acyltransferases (Nat)"/>
    <property type="match status" value="1"/>
</dbReference>
<feature type="domain" description="N-acetyltransferase" evidence="3">
    <location>
        <begin position="4"/>
        <end position="139"/>
    </location>
</feature>
<keyword evidence="5" id="KW-1185">Reference proteome</keyword>
<dbReference type="RefSeq" id="WP_379558683.1">
    <property type="nucleotide sequence ID" value="NZ_JBHTJS010000040.1"/>
</dbReference>
<accession>A0ABW3KHS7</accession>
<proteinExistence type="predicted"/>
<keyword evidence="2" id="KW-0012">Acyltransferase</keyword>
<dbReference type="PANTHER" id="PTHR43877">
    <property type="entry name" value="AMINOALKYLPHOSPHONATE N-ACETYLTRANSFERASE-RELATED-RELATED"/>
    <property type="match status" value="1"/>
</dbReference>
<dbReference type="PANTHER" id="PTHR43877:SF2">
    <property type="entry name" value="AMINOALKYLPHOSPHONATE N-ACETYLTRANSFERASE-RELATED"/>
    <property type="match status" value="1"/>
</dbReference>
<reference evidence="5" key="1">
    <citation type="journal article" date="2019" name="Int. J. Syst. Evol. Microbiol.">
        <title>The Global Catalogue of Microorganisms (GCM) 10K type strain sequencing project: providing services to taxonomists for standard genome sequencing and annotation.</title>
        <authorList>
            <consortium name="The Broad Institute Genomics Platform"/>
            <consortium name="The Broad Institute Genome Sequencing Center for Infectious Disease"/>
            <person name="Wu L."/>
            <person name="Ma J."/>
        </authorList>
    </citation>
    <scope>NUCLEOTIDE SEQUENCE [LARGE SCALE GENOMIC DNA]</scope>
    <source>
        <strain evidence="5">CCUG 60525</strain>
    </source>
</reference>
<dbReference type="Proteomes" id="UP001597048">
    <property type="component" value="Unassembled WGS sequence"/>
</dbReference>
<dbReference type="PROSITE" id="PS51186">
    <property type="entry name" value="GNAT"/>
    <property type="match status" value="1"/>
</dbReference>
<evidence type="ECO:0000256" key="2">
    <source>
        <dbReference type="ARBA" id="ARBA00023315"/>
    </source>
</evidence>
<dbReference type="CDD" id="cd04301">
    <property type="entry name" value="NAT_SF"/>
    <property type="match status" value="1"/>
</dbReference>
<sequence>MSDIQLVAYDTAHSPYIRAIREAVFMQEQGVSPELEFDGLDASAMHVLAVVDGEYVGTGRMQDDGHIGRIAILADFRGLGLGAKVVQALVAEATRLGYPRVYLGAQTHAVDFYAKLGFTPYGDEFMDAGIPHMSMEKSL</sequence>
<comment type="caution">
    <text evidence="4">The sequence shown here is derived from an EMBL/GenBank/DDBJ whole genome shotgun (WGS) entry which is preliminary data.</text>
</comment>
<protein>
    <submittedName>
        <fullName evidence="4">GNAT family N-acetyltransferase</fullName>
    </submittedName>
</protein>
<dbReference type="Gene3D" id="3.40.630.30">
    <property type="match status" value="1"/>
</dbReference>
<evidence type="ECO:0000256" key="1">
    <source>
        <dbReference type="ARBA" id="ARBA00022679"/>
    </source>
</evidence>
<evidence type="ECO:0000259" key="3">
    <source>
        <dbReference type="PROSITE" id="PS51186"/>
    </source>
</evidence>
<gene>
    <name evidence="4" type="ORF">ACFQ1C_11110</name>
</gene>
<evidence type="ECO:0000313" key="5">
    <source>
        <dbReference type="Proteomes" id="UP001597048"/>
    </source>
</evidence>
<dbReference type="InterPro" id="IPR016181">
    <property type="entry name" value="Acyl_CoA_acyltransferase"/>
</dbReference>
<keyword evidence="1" id="KW-0808">Transferase</keyword>
<evidence type="ECO:0000313" key="4">
    <source>
        <dbReference type="EMBL" id="MFD1008703.1"/>
    </source>
</evidence>
<organism evidence="4 5">
    <name type="scientific">Oceanisphaera ostreae</name>
    <dbReference type="NCBI Taxonomy" id="914151"/>
    <lineage>
        <taxon>Bacteria</taxon>
        <taxon>Pseudomonadati</taxon>
        <taxon>Pseudomonadota</taxon>
        <taxon>Gammaproteobacteria</taxon>
        <taxon>Aeromonadales</taxon>
        <taxon>Aeromonadaceae</taxon>
        <taxon>Oceanisphaera</taxon>
    </lineage>
</organism>
<dbReference type="Pfam" id="PF13673">
    <property type="entry name" value="Acetyltransf_10"/>
    <property type="match status" value="1"/>
</dbReference>
<dbReference type="InterPro" id="IPR050832">
    <property type="entry name" value="Bact_Acetyltransf"/>
</dbReference>